<keyword evidence="1" id="KW-0732">Signal</keyword>
<dbReference type="Pfam" id="PF07617">
    <property type="entry name" value="DUF1579"/>
    <property type="match status" value="1"/>
</dbReference>
<dbReference type="EMBL" id="AB095952">
    <property type="protein sequence ID" value="BAC56736.1"/>
    <property type="molecule type" value="Genomic_DNA"/>
</dbReference>
<feature type="chain" id="PRO_5004301226" evidence="1">
    <location>
        <begin position="22"/>
        <end position="170"/>
    </location>
</feature>
<reference evidence="2" key="1">
    <citation type="journal article" date="2004" name="Biosci. Biotechnol. Biochem.">
        <title>Divergent structures of carbazole degradative car operons isolated from gram-negative bacteria.</title>
        <authorList>
            <person name="Inoue K."/>
            <person name="Widada J."/>
            <person name="Nakai S."/>
            <person name="Endoh T."/>
            <person name="Urata M."/>
            <person name="Ashikawa Y."/>
            <person name="Shintani M."/>
            <person name="Saiki Y."/>
            <person name="Yoshida T."/>
            <person name="Habe H."/>
            <person name="Omori T."/>
            <person name="Nojiri H."/>
        </authorList>
    </citation>
    <scope>NUCLEOTIDE SEQUENCE</scope>
    <source>
        <strain evidence="2">J3</strain>
    </source>
</reference>
<proteinExistence type="predicted"/>
<gene>
    <name evidence="2" type="primary">ORFU8</name>
</gene>
<dbReference type="InterPro" id="IPR011473">
    <property type="entry name" value="DUF1579"/>
</dbReference>
<name>Q84IJ2_JANS3</name>
<evidence type="ECO:0000256" key="1">
    <source>
        <dbReference type="SAM" id="SignalP"/>
    </source>
</evidence>
<accession>Q84IJ2</accession>
<sequence length="170" mass="18711">MKIFASSLALILLATAVPSTAQVATPASEARPTLLRALDGSWRMSGDVRGKQVTYSMSAAAALQGTFTEMRMKDVQVPAQYESVVFIGFDKASQTVIAHWMDNHGAKYSIPHGTGQITGNSIQLLFPYQSGNFRNTMTYHGDTSSWTFVLESAQPDGSWKHFARYEVKRN</sequence>
<protein>
    <submittedName>
        <fullName evidence="2">Uncharacterized protein ORFU8</fullName>
    </submittedName>
</protein>
<dbReference type="AlphaFoldDB" id="Q84IJ2"/>
<evidence type="ECO:0000313" key="2">
    <source>
        <dbReference type="EMBL" id="BAC56736.1"/>
    </source>
</evidence>
<feature type="signal peptide" evidence="1">
    <location>
        <begin position="1"/>
        <end position="21"/>
    </location>
</feature>
<organism evidence="2">
    <name type="scientific">Janthinobacterium sp. (strain J3)</name>
    <dbReference type="NCBI Taxonomy" id="213804"/>
    <lineage>
        <taxon>Bacteria</taxon>
        <taxon>Pseudomonadati</taxon>
        <taxon>Pseudomonadota</taxon>
        <taxon>Betaproteobacteria</taxon>
        <taxon>Burkholderiales</taxon>
        <taxon>Oxalobacteraceae</taxon>
        <taxon>Janthinobacterium</taxon>
    </lineage>
</organism>